<name>A0ABY4YQI4_9MICO</name>
<evidence type="ECO:0000313" key="1">
    <source>
        <dbReference type="EMBL" id="USQ78959.1"/>
    </source>
</evidence>
<dbReference type="RefSeq" id="WP_252591805.1">
    <property type="nucleotide sequence ID" value="NZ_CP099489.1"/>
</dbReference>
<accession>A0ABY4YQI4</accession>
<reference evidence="1" key="1">
    <citation type="submission" date="2022-06" db="EMBL/GenBank/DDBJ databases">
        <title>Ornithinimicrobium HY1793.</title>
        <authorList>
            <person name="Huang Y."/>
        </authorList>
    </citation>
    <scope>NUCLEOTIDE SEQUENCE</scope>
    <source>
        <strain evidence="1">HY1793</strain>
    </source>
</reference>
<keyword evidence="2" id="KW-1185">Reference proteome</keyword>
<dbReference type="EMBL" id="CP099489">
    <property type="protein sequence ID" value="USQ78959.1"/>
    <property type="molecule type" value="Genomic_DNA"/>
</dbReference>
<dbReference type="Proteomes" id="UP001056455">
    <property type="component" value="Chromosome"/>
</dbReference>
<proteinExistence type="predicted"/>
<dbReference type="PANTHER" id="PTHR34387:SF2">
    <property type="entry name" value="SLR1258 PROTEIN"/>
    <property type="match status" value="1"/>
</dbReference>
<protein>
    <submittedName>
        <fullName evidence="1">SIMPL domain-containing protein</fullName>
    </submittedName>
</protein>
<organism evidence="1 2">
    <name type="scientific">Ornithinimicrobium faecis</name>
    <dbReference type="NCBI Taxonomy" id="2934158"/>
    <lineage>
        <taxon>Bacteria</taxon>
        <taxon>Bacillati</taxon>
        <taxon>Actinomycetota</taxon>
        <taxon>Actinomycetes</taxon>
        <taxon>Micrococcales</taxon>
        <taxon>Ornithinimicrobiaceae</taxon>
        <taxon>Ornithinimicrobium</taxon>
    </lineage>
</organism>
<dbReference type="InterPro" id="IPR052022">
    <property type="entry name" value="26kDa_periplasmic_antigen"/>
</dbReference>
<dbReference type="Gene3D" id="3.30.110.170">
    <property type="entry name" value="Protein of unknown function (DUF541), domain 1"/>
    <property type="match status" value="1"/>
</dbReference>
<dbReference type="InterPro" id="IPR007497">
    <property type="entry name" value="SIMPL/DUF541"/>
</dbReference>
<dbReference type="Gene3D" id="3.30.70.2970">
    <property type="entry name" value="Protein of unknown function (DUF541), domain 2"/>
    <property type="match status" value="1"/>
</dbReference>
<dbReference type="Pfam" id="PF04402">
    <property type="entry name" value="SIMPL"/>
    <property type="match status" value="1"/>
</dbReference>
<dbReference type="PANTHER" id="PTHR34387">
    <property type="entry name" value="SLR1258 PROTEIN"/>
    <property type="match status" value="1"/>
</dbReference>
<gene>
    <name evidence="1" type="ORF">NF556_15195</name>
</gene>
<sequence>MTDTIEVTGSGQSSGVPDLVVLELRIQAERDTVADSLRAVSEGVRAVVERTATYRSSPVPPPRTQGLSLHTRHDREGRGVIGYTASQQLRLSLPGTDLAGEVVTALSEAAGDTLGIDGLSLSVSDPAELQRAAREAAFADARERAEQFAALAGRELGTVRGVRDQPGDGGGPSPKLARAAAFDSGSMPIEAGEHTVTATVHVIWELV</sequence>
<evidence type="ECO:0000313" key="2">
    <source>
        <dbReference type="Proteomes" id="UP001056455"/>
    </source>
</evidence>